<accession>A0AAW2M037</accession>
<name>A0AAW2M037_SESRA</name>
<feature type="region of interest" description="Disordered" evidence="1">
    <location>
        <begin position="1"/>
        <end position="51"/>
    </location>
</feature>
<protein>
    <submittedName>
        <fullName evidence="2">Uncharacterized protein</fullName>
    </submittedName>
</protein>
<proteinExistence type="predicted"/>
<organism evidence="2">
    <name type="scientific">Sesamum radiatum</name>
    <name type="common">Black benniseed</name>
    <dbReference type="NCBI Taxonomy" id="300843"/>
    <lineage>
        <taxon>Eukaryota</taxon>
        <taxon>Viridiplantae</taxon>
        <taxon>Streptophyta</taxon>
        <taxon>Embryophyta</taxon>
        <taxon>Tracheophyta</taxon>
        <taxon>Spermatophyta</taxon>
        <taxon>Magnoliopsida</taxon>
        <taxon>eudicotyledons</taxon>
        <taxon>Gunneridae</taxon>
        <taxon>Pentapetalae</taxon>
        <taxon>asterids</taxon>
        <taxon>lamiids</taxon>
        <taxon>Lamiales</taxon>
        <taxon>Pedaliaceae</taxon>
        <taxon>Sesamum</taxon>
    </lineage>
</organism>
<evidence type="ECO:0000313" key="2">
    <source>
        <dbReference type="EMBL" id="KAL0324874.1"/>
    </source>
</evidence>
<evidence type="ECO:0000256" key="1">
    <source>
        <dbReference type="SAM" id="MobiDB-lite"/>
    </source>
</evidence>
<dbReference type="EMBL" id="JACGWJ010000023">
    <property type="protein sequence ID" value="KAL0324874.1"/>
    <property type="molecule type" value="Genomic_DNA"/>
</dbReference>
<gene>
    <name evidence="2" type="ORF">Sradi_5056700</name>
</gene>
<reference evidence="2" key="1">
    <citation type="submission" date="2020-06" db="EMBL/GenBank/DDBJ databases">
        <authorList>
            <person name="Li T."/>
            <person name="Hu X."/>
            <person name="Zhang T."/>
            <person name="Song X."/>
            <person name="Zhang H."/>
            <person name="Dai N."/>
            <person name="Sheng W."/>
            <person name="Hou X."/>
            <person name="Wei L."/>
        </authorList>
    </citation>
    <scope>NUCLEOTIDE SEQUENCE</scope>
    <source>
        <strain evidence="2">G02</strain>
        <tissue evidence="2">Leaf</tissue>
    </source>
</reference>
<dbReference type="AlphaFoldDB" id="A0AAW2M037"/>
<sequence>MDDALEPQLNGADQVPPHELSLPREQPPLNGQTMPHREQIPSPCAESSSHVVPPKEMMIQLTQEALLALIHDASTRRPPKPWLSLRRNTPSIRPLLHLVEVENYPRLPRRRSRGRRR</sequence>
<comment type="caution">
    <text evidence="2">The sequence shown here is derived from an EMBL/GenBank/DDBJ whole genome shotgun (WGS) entry which is preliminary data.</text>
</comment>
<reference evidence="2" key="2">
    <citation type="journal article" date="2024" name="Plant">
        <title>Genomic evolution and insights into agronomic trait innovations of Sesamum species.</title>
        <authorList>
            <person name="Miao H."/>
            <person name="Wang L."/>
            <person name="Qu L."/>
            <person name="Liu H."/>
            <person name="Sun Y."/>
            <person name="Le M."/>
            <person name="Wang Q."/>
            <person name="Wei S."/>
            <person name="Zheng Y."/>
            <person name="Lin W."/>
            <person name="Duan Y."/>
            <person name="Cao H."/>
            <person name="Xiong S."/>
            <person name="Wang X."/>
            <person name="Wei L."/>
            <person name="Li C."/>
            <person name="Ma Q."/>
            <person name="Ju M."/>
            <person name="Zhao R."/>
            <person name="Li G."/>
            <person name="Mu C."/>
            <person name="Tian Q."/>
            <person name="Mei H."/>
            <person name="Zhang T."/>
            <person name="Gao T."/>
            <person name="Zhang H."/>
        </authorList>
    </citation>
    <scope>NUCLEOTIDE SEQUENCE</scope>
    <source>
        <strain evidence="2">G02</strain>
    </source>
</reference>